<dbReference type="InterPro" id="IPR036558">
    <property type="entry name" value="YqbG-like_sf"/>
</dbReference>
<evidence type="ECO:0000313" key="1">
    <source>
        <dbReference type="EMBL" id="MPN38593.1"/>
    </source>
</evidence>
<gene>
    <name evidence="1" type="ORF">SDC9_186117</name>
</gene>
<dbReference type="AlphaFoldDB" id="A0A645HT84"/>
<comment type="caution">
    <text evidence="1">The sequence shown here is derived from an EMBL/GenBank/DDBJ whole genome shotgun (WGS) entry which is preliminary data.</text>
</comment>
<proteinExistence type="predicted"/>
<reference evidence="1" key="1">
    <citation type="submission" date="2019-08" db="EMBL/GenBank/DDBJ databases">
        <authorList>
            <person name="Kucharzyk K."/>
            <person name="Murdoch R.W."/>
            <person name="Higgins S."/>
            <person name="Loffler F."/>
        </authorList>
    </citation>
    <scope>NUCLEOTIDE SEQUENCE</scope>
</reference>
<dbReference type="EMBL" id="VSSQ01093919">
    <property type="protein sequence ID" value="MPN38593.1"/>
    <property type="molecule type" value="Genomic_DNA"/>
</dbReference>
<sequence>MCVCEMSEFLYQAEQQKKDISSEKVGDYSVTYIKVTDEEINNKLYQIAKEWLWSTGYLFRGVYDDYEC</sequence>
<name>A0A645HT84_9ZZZZ</name>
<dbReference type="Gene3D" id="1.10.3230.10">
    <property type="entry name" value="YqbG-like"/>
    <property type="match status" value="1"/>
</dbReference>
<accession>A0A645HT84</accession>
<organism evidence="1">
    <name type="scientific">bioreactor metagenome</name>
    <dbReference type="NCBI Taxonomy" id="1076179"/>
    <lineage>
        <taxon>unclassified sequences</taxon>
        <taxon>metagenomes</taxon>
        <taxon>ecological metagenomes</taxon>
    </lineage>
</organism>
<protein>
    <submittedName>
        <fullName evidence="1">Uncharacterized protein</fullName>
    </submittedName>
</protein>